<evidence type="ECO:0000256" key="1">
    <source>
        <dbReference type="ARBA" id="ARBA00022679"/>
    </source>
</evidence>
<proteinExistence type="predicted"/>
<evidence type="ECO:0000256" key="4">
    <source>
        <dbReference type="ARBA" id="ARBA00022840"/>
    </source>
</evidence>
<dbReference type="InterPro" id="IPR011009">
    <property type="entry name" value="Kinase-like_dom_sf"/>
</dbReference>
<dbReference type="Pfam" id="PF00069">
    <property type="entry name" value="Pkinase"/>
    <property type="match status" value="1"/>
</dbReference>
<protein>
    <submittedName>
        <fullName evidence="9">Serine/threonine protein kinase</fullName>
    </submittedName>
</protein>
<sequence>MNTNRIRKARRYRNGKILSYRYGQTKEFAVFKRKNEEKLTNNNICFNCFSGTGGQNPCPYCGFENYSACNYPQQLPLGTILNRQYLVGRALGQGGFGITYLGYDLSSNQRMAIKEYFPSGLAIRQGLILQPITQETQTAFLHGVELFYKEATILAKLIRYPNIVSVFNFFQENGTAYFVMEYIEGLSFKDYLESRGGRIPFEEALNLLFPVMQSLDIVHHEGMLHRDIAPDNIYITRGGQTKLLDFGAARFHQRDDTHSIRTIIKPGYAPMEQYTSTSTQGPWTDVYAIGATFYRAITGIVPPDAPTRAMHDEIRSPSQLGVQLPAEADSAIMRALAPNIVFRFRSVTDFCRNLIQSETASTQNTAKSNPPLPPTVLSEHPTQWLNPAGKQPEPVTRVILSQPLFQFEVNNPKHNGFFQKAINRLKKIIGNDLSLGWILIIGILMIVLILLTVLWIKP</sequence>
<evidence type="ECO:0000256" key="5">
    <source>
        <dbReference type="PROSITE-ProRule" id="PRU10141"/>
    </source>
</evidence>
<dbReference type="Proteomes" id="UP000053370">
    <property type="component" value="Unassembled WGS sequence"/>
</dbReference>
<dbReference type="PROSITE" id="PS00107">
    <property type="entry name" value="PROTEIN_KINASE_ATP"/>
    <property type="match status" value="1"/>
</dbReference>
<dbReference type="InterPro" id="IPR008266">
    <property type="entry name" value="Tyr_kinase_AS"/>
</dbReference>
<dbReference type="GO" id="GO:0000407">
    <property type="term" value="C:phagophore assembly site"/>
    <property type="evidence" value="ECO:0007669"/>
    <property type="project" value="TreeGrafter"/>
</dbReference>
<keyword evidence="2 5" id="KW-0547">Nucleotide-binding</keyword>
<evidence type="ECO:0000259" key="8">
    <source>
        <dbReference type="PROSITE" id="PS50011"/>
    </source>
</evidence>
<dbReference type="PROSITE" id="PS00109">
    <property type="entry name" value="PROTEIN_KINASE_TYR"/>
    <property type="match status" value="1"/>
</dbReference>
<dbReference type="InterPro" id="IPR045269">
    <property type="entry name" value="Atg1-like"/>
</dbReference>
<evidence type="ECO:0000256" key="2">
    <source>
        <dbReference type="ARBA" id="ARBA00022741"/>
    </source>
</evidence>
<dbReference type="GO" id="GO:0005776">
    <property type="term" value="C:autophagosome"/>
    <property type="evidence" value="ECO:0007669"/>
    <property type="project" value="TreeGrafter"/>
</dbReference>
<evidence type="ECO:0000256" key="6">
    <source>
        <dbReference type="SAM" id="MobiDB-lite"/>
    </source>
</evidence>
<dbReference type="PANTHER" id="PTHR24348">
    <property type="entry name" value="SERINE/THREONINE-PROTEIN KINASE UNC-51-RELATED"/>
    <property type="match status" value="1"/>
</dbReference>
<keyword evidence="1" id="KW-0808">Transferase</keyword>
<dbReference type="EMBL" id="DF968181">
    <property type="protein sequence ID" value="GAP41862.1"/>
    <property type="molecule type" value="Genomic_DNA"/>
</dbReference>
<name>A0A0S7BXX3_9CHLR</name>
<keyword evidence="3 9" id="KW-0418">Kinase</keyword>
<evidence type="ECO:0000256" key="3">
    <source>
        <dbReference type="ARBA" id="ARBA00022777"/>
    </source>
</evidence>
<feature type="region of interest" description="Disordered" evidence="6">
    <location>
        <begin position="361"/>
        <end position="383"/>
    </location>
</feature>
<organism evidence="9">
    <name type="scientific">Flexilinea flocculi</name>
    <dbReference type="NCBI Taxonomy" id="1678840"/>
    <lineage>
        <taxon>Bacteria</taxon>
        <taxon>Bacillati</taxon>
        <taxon>Chloroflexota</taxon>
        <taxon>Anaerolineae</taxon>
        <taxon>Anaerolineales</taxon>
        <taxon>Anaerolineaceae</taxon>
        <taxon>Flexilinea</taxon>
    </lineage>
</organism>
<dbReference type="GO" id="GO:0005524">
    <property type="term" value="F:ATP binding"/>
    <property type="evidence" value="ECO:0007669"/>
    <property type="project" value="UniProtKB-UniRule"/>
</dbReference>
<keyword evidence="10" id="KW-1185">Reference proteome</keyword>
<dbReference type="GO" id="GO:0005829">
    <property type="term" value="C:cytosol"/>
    <property type="evidence" value="ECO:0007669"/>
    <property type="project" value="TreeGrafter"/>
</dbReference>
<dbReference type="CDD" id="cd14014">
    <property type="entry name" value="STKc_PknB_like"/>
    <property type="match status" value="1"/>
</dbReference>
<gene>
    <name evidence="9" type="ORF">ATC1_131858</name>
</gene>
<evidence type="ECO:0000313" key="10">
    <source>
        <dbReference type="Proteomes" id="UP000053370"/>
    </source>
</evidence>
<accession>A0A0S7BXX3</accession>
<dbReference type="GO" id="GO:0004713">
    <property type="term" value="F:protein tyrosine kinase activity"/>
    <property type="evidence" value="ECO:0007669"/>
    <property type="project" value="InterPro"/>
</dbReference>
<keyword evidence="9" id="KW-0723">Serine/threonine-protein kinase</keyword>
<keyword evidence="7" id="KW-0812">Transmembrane</keyword>
<feature type="transmembrane region" description="Helical" evidence="7">
    <location>
        <begin position="433"/>
        <end position="456"/>
    </location>
</feature>
<feature type="domain" description="Protein kinase" evidence="8">
    <location>
        <begin position="85"/>
        <end position="355"/>
    </location>
</feature>
<dbReference type="SMART" id="SM00219">
    <property type="entry name" value="TyrKc"/>
    <property type="match status" value="1"/>
</dbReference>
<dbReference type="Gene3D" id="3.30.200.20">
    <property type="entry name" value="Phosphorylase Kinase, domain 1"/>
    <property type="match status" value="1"/>
</dbReference>
<feature type="binding site" evidence="5">
    <location>
        <position position="114"/>
    </location>
    <ligand>
        <name>ATP</name>
        <dbReference type="ChEBI" id="CHEBI:30616"/>
    </ligand>
</feature>
<reference evidence="9" key="1">
    <citation type="journal article" date="2015" name="Genome Announc.">
        <title>Draft Genome Sequence of Anaerolineae Strain TC1, a Novel Isolate from a Methanogenic Wastewater Treatment System.</title>
        <authorList>
            <person name="Matsuura N."/>
            <person name="Tourlousse D.M."/>
            <person name="Sun L."/>
            <person name="Toyonaga M."/>
            <person name="Kuroda K."/>
            <person name="Ohashi A."/>
            <person name="Cruz R."/>
            <person name="Yamaguchi T."/>
            <person name="Sekiguchi Y."/>
        </authorList>
    </citation>
    <scope>NUCLEOTIDE SEQUENCE [LARGE SCALE GENOMIC DNA]</scope>
    <source>
        <strain evidence="9">TC1</strain>
    </source>
</reference>
<dbReference type="InterPro" id="IPR020635">
    <property type="entry name" value="Tyr_kinase_cat_dom"/>
</dbReference>
<dbReference type="InterPro" id="IPR017441">
    <property type="entry name" value="Protein_kinase_ATP_BS"/>
</dbReference>
<dbReference type="PROSITE" id="PS50011">
    <property type="entry name" value="PROTEIN_KINASE_DOM"/>
    <property type="match status" value="1"/>
</dbReference>
<dbReference type="PANTHER" id="PTHR24348:SF22">
    <property type="entry name" value="NON-SPECIFIC SERINE_THREONINE PROTEIN KINASE"/>
    <property type="match status" value="1"/>
</dbReference>
<dbReference type="Gene3D" id="1.10.510.10">
    <property type="entry name" value="Transferase(Phosphotransferase) domain 1"/>
    <property type="match status" value="1"/>
</dbReference>
<evidence type="ECO:0000313" key="9">
    <source>
        <dbReference type="EMBL" id="GAP41862.1"/>
    </source>
</evidence>
<keyword evidence="4 5" id="KW-0067">ATP-binding</keyword>
<dbReference type="STRING" id="1678840.ATC1_131858"/>
<dbReference type="GO" id="GO:0016020">
    <property type="term" value="C:membrane"/>
    <property type="evidence" value="ECO:0007669"/>
    <property type="project" value="TreeGrafter"/>
</dbReference>
<keyword evidence="7" id="KW-1133">Transmembrane helix</keyword>
<evidence type="ECO:0000256" key="7">
    <source>
        <dbReference type="SAM" id="Phobius"/>
    </source>
</evidence>
<dbReference type="PATRIC" id="fig|1678840.3.peg.3402"/>
<dbReference type="OrthoDB" id="136279at2"/>
<dbReference type="SUPFAM" id="SSF56112">
    <property type="entry name" value="Protein kinase-like (PK-like)"/>
    <property type="match status" value="1"/>
</dbReference>
<dbReference type="GO" id="GO:0004674">
    <property type="term" value="F:protein serine/threonine kinase activity"/>
    <property type="evidence" value="ECO:0007669"/>
    <property type="project" value="UniProtKB-KW"/>
</dbReference>
<dbReference type="AlphaFoldDB" id="A0A0S7BXX3"/>
<keyword evidence="7" id="KW-0472">Membrane</keyword>
<dbReference type="InterPro" id="IPR000719">
    <property type="entry name" value="Prot_kinase_dom"/>
</dbReference>